<evidence type="ECO:0000313" key="3">
    <source>
        <dbReference type="Proteomes" id="UP001190700"/>
    </source>
</evidence>
<sequence length="191" mass="22086">MRQLRGDPAKWGTDQQIARVTENADRTNDEEQEEPDVNTMQDRINQQQIADQQMEEEEMQLQEMMGHELRDTKNTNDPQTQEGQQNEEEILLREMINNERGGATRPPRNQQTQQTATQKGQGVHEVLLSQLKQLEQNETNKPGTTDEGTSTANNKEADTTREFMTEVNRLAEAAETEKEKKRASRTKRRHI</sequence>
<feature type="compositionally biased region" description="Polar residues" evidence="1">
    <location>
        <begin position="75"/>
        <end position="84"/>
    </location>
</feature>
<feature type="compositionally biased region" description="Low complexity" evidence="1">
    <location>
        <begin position="103"/>
        <end position="118"/>
    </location>
</feature>
<dbReference type="AlphaFoldDB" id="A0AAE0LJE4"/>
<dbReference type="Proteomes" id="UP001190700">
    <property type="component" value="Unassembled WGS sequence"/>
</dbReference>
<protein>
    <submittedName>
        <fullName evidence="2">Uncharacterized protein</fullName>
    </submittedName>
</protein>
<keyword evidence="3" id="KW-1185">Reference proteome</keyword>
<feature type="compositionally biased region" description="Basic and acidic residues" evidence="1">
    <location>
        <begin position="155"/>
        <end position="164"/>
    </location>
</feature>
<gene>
    <name evidence="2" type="ORF">CYMTET_4942</name>
</gene>
<feature type="compositionally biased region" description="Polar residues" evidence="1">
    <location>
        <begin position="130"/>
        <end position="154"/>
    </location>
</feature>
<name>A0AAE0LJE4_9CHLO</name>
<feature type="compositionally biased region" description="Basic residues" evidence="1">
    <location>
        <begin position="181"/>
        <end position="191"/>
    </location>
</feature>
<accession>A0AAE0LJE4</accession>
<evidence type="ECO:0000313" key="2">
    <source>
        <dbReference type="EMBL" id="KAK3287551.1"/>
    </source>
</evidence>
<reference evidence="2 3" key="1">
    <citation type="journal article" date="2015" name="Genome Biol. Evol.">
        <title>Comparative Genomics of a Bacterivorous Green Alga Reveals Evolutionary Causalities and Consequences of Phago-Mixotrophic Mode of Nutrition.</title>
        <authorList>
            <person name="Burns J.A."/>
            <person name="Paasch A."/>
            <person name="Narechania A."/>
            <person name="Kim E."/>
        </authorList>
    </citation>
    <scope>NUCLEOTIDE SEQUENCE [LARGE SCALE GENOMIC DNA]</scope>
    <source>
        <strain evidence="2 3">PLY_AMNH</strain>
    </source>
</reference>
<feature type="compositionally biased region" description="Basic and acidic residues" evidence="1">
    <location>
        <begin position="65"/>
        <end position="74"/>
    </location>
</feature>
<organism evidence="2 3">
    <name type="scientific">Cymbomonas tetramitiformis</name>
    <dbReference type="NCBI Taxonomy" id="36881"/>
    <lineage>
        <taxon>Eukaryota</taxon>
        <taxon>Viridiplantae</taxon>
        <taxon>Chlorophyta</taxon>
        <taxon>Pyramimonadophyceae</taxon>
        <taxon>Pyramimonadales</taxon>
        <taxon>Pyramimonadaceae</taxon>
        <taxon>Cymbomonas</taxon>
    </lineage>
</organism>
<evidence type="ECO:0000256" key="1">
    <source>
        <dbReference type="SAM" id="MobiDB-lite"/>
    </source>
</evidence>
<dbReference type="EMBL" id="LGRX02000805">
    <property type="protein sequence ID" value="KAK3287551.1"/>
    <property type="molecule type" value="Genomic_DNA"/>
</dbReference>
<proteinExistence type="predicted"/>
<feature type="region of interest" description="Disordered" evidence="1">
    <location>
        <begin position="1"/>
        <end position="191"/>
    </location>
</feature>
<comment type="caution">
    <text evidence="2">The sequence shown here is derived from an EMBL/GenBank/DDBJ whole genome shotgun (WGS) entry which is preliminary data.</text>
</comment>